<reference evidence="2 3" key="1">
    <citation type="submission" date="2017-09" db="EMBL/GenBank/DDBJ databases">
        <title>Bacterial strain isolated from the female urinary microbiota.</title>
        <authorList>
            <person name="Thomas-White K."/>
            <person name="Kumar N."/>
            <person name="Forster S."/>
            <person name="Putonti C."/>
            <person name="Lawley T."/>
            <person name="Wolfe A.J."/>
        </authorList>
    </citation>
    <scope>NUCLEOTIDE SEQUENCE [LARGE SCALE GENOMIC DNA]</scope>
    <source>
        <strain evidence="2 3">UMB1301</strain>
    </source>
</reference>
<evidence type="ECO:0000313" key="3">
    <source>
        <dbReference type="Proteomes" id="UP000235598"/>
    </source>
</evidence>
<comment type="caution">
    <text evidence="2">The sequence shown here is derived from an EMBL/GenBank/DDBJ whole genome shotgun (WGS) entry which is preliminary data.</text>
</comment>
<protein>
    <submittedName>
        <fullName evidence="2">Uncharacterized protein</fullName>
    </submittedName>
</protein>
<feature type="non-terminal residue" evidence="2">
    <location>
        <position position="1"/>
    </location>
</feature>
<evidence type="ECO:0000256" key="1">
    <source>
        <dbReference type="SAM" id="Coils"/>
    </source>
</evidence>
<keyword evidence="1" id="KW-0175">Coiled coil</keyword>
<gene>
    <name evidence="2" type="ORF">CJ199_14590</name>
</gene>
<dbReference type="AlphaFoldDB" id="A0A2N6VIP9"/>
<dbReference type="Proteomes" id="UP000235598">
    <property type="component" value="Unassembled WGS sequence"/>
</dbReference>
<organism evidence="2 3">
    <name type="scientific">Brevibacterium paucivorans</name>
    <dbReference type="NCBI Taxonomy" id="170994"/>
    <lineage>
        <taxon>Bacteria</taxon>
        <taxon>Bacillati</taxon>
        <taxon>Actinomycetota</taxon>
        <taxon>Actinomycetes</taxon>
        <taxon>Micrococcales</taxon>
        <taxon>Brevibacteriaceae</taxon>
        <taxon>Brevibacterium</taxon>
    </lineage>
</organism>
<feature type="coiled-coil region" evidence="1">
    <location>
        <begin position="19"/>
        <end position="46"/>
    </location>
</feature>
<sequence>AAVNDNGDSALTSALWKARGRYTDEREQLQRRLREISTSLPDLEKAGVVGDDEDKRAVRQARAAQRAAEKALRSHDYWISALELA</sequence>
<dbReference type="EMBL" id="PNHK01000473">
    <property type="protein sequence ID" value="PMD04020.1"/>
    <property type="molecule type" value="Genomic_DNA"/>
</dbReference>
<evidence type="ECO:0000313" key="2">
    <source>
        <dbReference type="EMBL" id="PMD04020.1"/>
    </source>
</evidence>
<feature type="non-terminal residue" evidence="2">
    <location>
        <position position="85"/>
    </location>
</feature>
<proteinExistence type="predicted"/>
<dbReference type="RefSeq" id="WP_180965500.1">
    <property type="nucleotide sequence ID" value="NZ_PNHK01000473.1"/>
</dbReference>
<accession>A0A2N6VIP9</accession>
<name>A0A2N6VIP9_9MICO</name>